<organism evidence="3 4">
    <name type="scientific">Shewanella loihica (strain ATCC BAA-1088 / PV-4)</name>
    <dbReference type="NCBI Taxonomy" id="323850"/>
    <lineage>
        <taxon>Bacteria</taxon>
        <taxon>Pseudomonadati</taxon>
        <taxon>Pseudomonadota</taxon>
        <taxon>Gammaproteobacteria</taxon>
        <taxon>Alteromonadales</taxon>
        <taxon>Shewanellaceae</taxon>
        <taxon>Shewanella</taxon>
    </lineage>
</organism>
<dbReference type="InterPro" id="IPR014833">
    <property type="entry name" value="TnsA_N"/>
</dbReference>
<dbReference type="EMBL" id="CP000606">
    <property type="protein sequence ID" value="ABO25694.1"/>
    <property type="molecule type" value="Genomic_DNA"/>
</dbReference>
<evidence type="ECO:0000313" key="4">
    <source>
        <dbReference type="Proteomes" id="UP000001558"/>
    </source>
</evidence>
<feature type="domain" description="TnsA endonuclease N-terminal" evidence="2">
    <location>
        <begin position="74"/>
        <end position="165"/>
    </location>
</feature>
<dbReference type="Pfam" id="PF08721">
    <property type="entry name" value="Tn7_Tnp_TnsA_C"/>
    <property type="match status" value="1"/>
</dbReference>
<dbReference type="SUPFAM" id="SSF46785">
    <property type="entry name" value="Winged helix' DNA-binding domain"/>
    <property type="match status" value="1"/>
</dbReference>
<dbReference type="InterPro" id="IPR036388">
    <property type="entry name" value="WH-like_DNA-bd_sf"/>
</dbReference>
<feature type="domain" description="TnsA endonuclease C-terminal" evidence="1">
    <location>
        <begin position="167"/>
        <end position="246"/>
    </location>
</feature>
<evidence type="ECO:0000259" key="1">
    <source>
        <dbReference type="Pfam" id="PF08721"/>
    </source>
</evidence>
<dbReference type="AlphaFoldDB" id="A3QJP6"/>
<dbReference type="Gene3D" id="1.10.10.10">
    <property type="entry name" value="Winged helix-like DNA-binding domain superfamily/Winged helix DNA-binding domain"/>
    <property type="match status" value="1"/>
</dbReference>
<dbReference type="Gene3D" id="3.40.1350.10">
    <property type="match status" value="1"/>
</dbReference>
<dbReference type="OrthoDB" id="5291587at2"/>
<dbReference type="HOGENOM" id="CLU_076083_0_0_6"/>
<dbReference type="KEGG" id="slo:Shew_3828"/>
<sequence>MAKSKYAPSEAKYNRWIKEGRGQGDGANYLPWLTVRDVPSDGRSHRVFGHKCQRTHQLLSDVELAVFLSLEWKADVVDIREQFPLEREDTLIIASENGIRHPSDSGVQLYMSSDFLVDSLDPQCPRYVIQAKRSEALKDPRIFEKLEIERRFWKMKQIPWFLVTEHDVSPTLVQNISWIYPLEKDDIEDEFLVDKTAYYSEVFYRNERKFVTDICKDIDRTYNLPDGSSIYEIRQLLANRCFYFDMSQPFHQLIGKDLVAENMGNLIGARHVSNQ</sequence>
<keyword evidence="4" id="KW-1185">Reference proteome</keyword>
<name>A3QJP6_SHELP</name>
<dbReference type="InterPro" id="IPR011856">
    <property type="entry name" value="tRNA_endonuc-like_dom_sf"/>
</dbReference>
<dbReference type="Proteomes" id="UP000001558">
    <property type="component" value="Chromosome"/>
</dbReference>
<dbReference type="InterPro" id="IPR011335">
    <property type="entry name" value="Restrct_endonuc-II-like"/>
</dbReference>
<dbReference type="Pfam" id="PF08722">
    <property type="entry name" value="Tn7_TnsA-like_N"/>
    <property type="match status" value="1"/>
</dbReference>
<reference evidence="3 4" key="1">
    <citation type="submission" date="2007-03" db="EMBL/GenBank/DDBJ databases">
        <title>Complete sequence of Shewanella loihica PV-4.</title>
        <authorList>
            <consortium name="US DOE Joint Genome Institute"/>
            <person name="Copeland A."/>
            <person name="Lucas S."/>
            <person name="Lapidus A."/>
            <person name="Barry K."/>
            <person name="Detter J.C."/>
            <person name="Glavina del Rio T."/>
            <person name="Hammon N."/>
            <person name="Israni S."/>
            <person name="Dalin E."/>
            <person name="Tice H."/>
            <person name="Pitluck S."/>
            <person name="Chain P."/>
            <person name="Malfatti S."/>
            <person name="Shin M."/>
            <person name="Vergez L."/>
            <person name="Schmutz J."/>
            <person name="Larimer F."/>
            <person name="Land M."/>
            <person name="Hauser L."/>
            <person name="Kyrpides N."/>
            <person name="Mikhailova N."/>
            <person name="Romine M.F."/>
            <person name="Serres G."/>
            <person name="Fredrickson J."/>
            <person name="Tiedje J."/>
            <person name="Richardson P."/>
        </authorList>
    </citation>
    <scope>NUCLEOTIDE SEQUENCE [LARGE SCALE GENOMIC DNA]</scope>
    <source>
        <strain evidence="4">ATCC BAA-1088 / PV-4</strain>
    </source>
</reference>
<evidence type="ECO:0000259" key="2">
    <source>
        <dbReference type="Pfam" id="PF08722"/>
    </source>
</evidence>
<dbReference type="STRING" id="323850.Shew_3828"/>
<proteinExistence type="predicted"/>
<accession>A3QJP6</accession>
<dbReference type="SUPFAM" id="SSF52980">
    <property type="entry name" value="Restriction endonuclease-like"/>
    <property type="match status" value="1"/>
</dbReference>
<evidence type="ECO:0000313" key="3">
    <source>
        <dbReference type="EMBL" id="ABO25694.1"/>
    </source>
</evidence>
<dbReference type="GO" id="GO:0003676">
    <property type="term" value="F:nucleic acid binding"/>
    <property type="evidence" value="ECO:0007669"/>
    <property type="project" value="InterPro"/>
</dbReference>
<dbReference type="InterPro" id="IPR036390">
    <property type="entry name" value="WH_DNA-bd_sf"/>
</dbReference>
<dbReference type="InterPro" id="IPR014832">
    <property type="entry name" value="TnsA_C"/>
</dbReference>
<dbReference type="eggNOG" id="ENOG502Z9E1">
    <property type="taxonomic scope" value="Bacteria"/>
</dbReference>
<dbReference type="CDD" id="cd22362">
    <property type="entry name" value="TnsA_endonuclease-like"/>
    <property type="match status" value="1"/>
</dbReference>
<dbReference type="RefSeq" id="WP_011867622.1">
    <property type="nucleotide sequence ID" value="NC_009092.1"/>
</dbReference>
<gene>
    <name evidence="3" type="ordered locus">Shew_3828</name>
</gene>
<protein>
    <submittedName>
        <fullName evidence="3">Transposon Tn7 transposition protein TnsA</fullName>
    </submittedName>
</protein>